<keyword evidence="2 3" id="KW-0067">ATP-binding</keyword>
<dbReference type="PROSITE" id="PS00674">
    <property type="entry name" value="AAA"/>
    <property type="match status" value="2"/>
</dbReference>
<organism evidence="6">
    <name type="scientific">Chlorella variabilis</name>
    <name type="common">Green alga</name>
    <dbReference type="NCBI Taxonomy" id="554065"/>
    <lineage>
        <taxon>Eukaryota</taxon>
        <taxon>Viridiplantae</taxon>
        <taxon>Chlorophyta</taxon>
        <taxon>core chlorophytes</taxon>
        <taxon>Trebouxiophyceae</taxon>
        <taxon>Chlorellales</taxon>
        <taxon>Chlorellaceae</taxon>
        <taxon>Chlorella clade</taxon>
        <taxon>Chlorella</taxon>
    </lineage>
</organism>
<comment type="similarity">
    <text evidence="3">Belongs to the AAA ATPase family.</text>
</comment>
<dbReference type="Gene3D" id="1.10.8.60">
    <property type="match status" value="2"/>
</dbReference>
<evidence type="ECO:0000256" key="3">
    <source>
        <dbReference type="RuleBase" id="RU003651"/>
    </source>
</evidence>
<dbReference type="Pfam" id="PF17862">
    <property type="entry name" value="AAA_lid_3"/>
    <property type="match status" value="2"/>
</dbReference>
<evidence type="ECO:0000313" key="6">
    <source>
        <dbReference type="Proteomes" id="UP000008141"/>
    </source>
</evidence>
<dbReference type="InterPro" id="IPR003960">
    <property type="entry name" value="ATPase_AAA_CS"/>
</dbReference>
<dbReference type="Gene3D" id="3.40.50.300">
    <property type="entry name" value="P-loop containing nucleotide triphosphate hydrolases"/>
    <property type="match status" value="2"/>
</dbReference>
<reference evidence="5 6" key="1">
    <citation type="journal article" date="2010" name="Plant Cell">
        <title>The Chlorella variabilis NC64A genome reveals adaptation to photosymbiosis, coevolution with viruses, and cryptic sex.</title>
        <authorList>
            <person name="Blanc G."/>
            <person name="Duncan G."/>
            <person name="Agarkova I."/>
            <person name="Borodovsky M."/>
            <person name="Gurnon J."/>
            <person name="Kuo A."/>
            <person name="Lindquist E."/>
            <person name="Lucas S."/>
            <person name="Pangilinan J."/>
            <person name="Polle J."/>
            <person name="Salamov A."/>
            <person name="Terry A."/>
            <person name="Yamada T."/>
            <person name="Dunigan D.D."/>
            <person name="Grigoriev I.V."/>
            <person name="Claverie J.M."/>
            <person name="Van Etten J.L."/>
        </authorList>
    </citation>
    <scope>NUCLEOTIDE SEQUENCE [LARGE SCALE GENOMIC DNA]</scope>
    <source>
        <strain evidence="5 6">NC64A</strain>
    </source>
</reference>
<dbReference type="SUPFAM" id="SSF52540">
    <property type="entry name" value="P-loop containing nucleoside triphosphate hydrolases"/>
    <property type="match status" value="2"/>
</dbReference>
<evidence type="ECO:0000256" key="1">
    <source>
        <dbReference type="ARBA" id="ARBA00022741"/>
    </source>
</evidence>
<dbReference type="EMBL" id="GL433872">
    <property type="protein sequence ID" value="EFN50833.1"/>
    <property type="molecule type" value="Genomic_DNA"/>
</dbReference>
<dbReference type="FunCoup" id="E1ZTM4">
    <property type="interactions" value="368"/>
</dbReference>
<feature type="non-terminal residue" evidence="5">
    <location>
        <position position="1"/>
    </location>
</feature>
<dbReference type="InterPro" id="IPR041569">
    <property type="entry name" value="AAA_lid_3"/>
</dbReference>
<keyword evidence="6" id="KW-1185">Reference proteome</keyword>
<dbReference type="KEGG" id="cvr:CHLNCDRAFT_6977"/>
<feature type="domain" description="AAA+ ATPase" evidence="4">
    <location>
        <begin position="299"/>
        <end position="440"/>
    </location>
</feature>
<dbReference type="GO" id="GO:0005524">
    <property type="term" value="F:ATP binding"/>
    <property type="evidence" value="ECO:0007669"/>
    <property type="project" value="UniProtKB-KW"/>
</dbReference>
<dbReference type="AlphaFoldDB" id="E1ZTM4"/>
<dbReference type="STRING" id="554065.E1ZTM4"/>
<keyword evidence="1 3" id="KW-0547">Nucleotide-binding</keyword>
<dbReference type="InParanoid" id="E1ZTM4"/>
<dbReference type="FunFam" id="3.40.50.300:FF:000012">
    <property type="entry name" value="Transitional endoplasmic reticulum ATPase"/>
    <property type="match status" value="1"/>
</dbReference>
<dbReference type="PANTHER" id="PTHR23077:SF27">
    <property type="entry name" value="ATPASE FAMILY GENE 2 PROTEIN HOMOLOG A"/>
    <property type="match status" value="1"/>
</dbReference>
<name>E1ZTM4_CHLVA</name>
<feature type="domain" description="AAA+ ATPase" evidence="4">
    <location>
        <begin position="26"/>
        <end position="171"/>
    </location>
</feature>
<dbReference type="OrthoDB" id="27435at2759"/>
<dbReference type="InterPro" id="IPR003593">
    <property type="entry name" value="AAA+_ATPase"/>
</dbReference>
<dbReference type="eggNOG" id="KOG0730">
    <property type="taxonomic scope" value="Eukaryota"/>
</dbReference>
<dbReference type="Proteomes" id="UP000008141">
    <property type="component" value="Unassembled WGS sequence"/>
</dbReference>
<dbReference type="GO" id="GO:0009507">
    <property type="term" value="C:chloroplast"/>
    <property type="evidence" value="ECO:0007669"/>
    <property type="project" value="TreeGrafter"/>
</dbReference>
<accession>E1ZTM4</accession>
<proteinExistence type="inferred from homology"/>
<dbReference type="SMART" id="SM00382">
    <property type="entry name" value="AAA"/>
    <property type="match status" value="2"/>
</dbReference>
<evidence type="ECO:0000313" key="5">
    <source>
        <dbReference type="EMBL" id="EFN50833.1"/>
    </source>
</evidence>
<protein>
    <recommendedName>
        <fullName evidence="4">AAA+ ATPase domain-containing protein</fullName>
    </recommendedName>
</protein>
<dbReference type="FunFam" id="3.40.50.300:FF:000661">
    <property type="entry name" value="calmodulin-interacting protein 111 isoform X1"/>
    <property type="match status" value="1"/>
</dbReference>
<dbReference type="RefSeq" id="XP_005842935.1">
    <property type="nucleotide sequence ID" value="XM_005842873.1"/>
</dbReference>
<dbReference type="PANTHER" id="PTHR23077">
    <property type="entry name" value="AAA-FAMILY ATPASE"/>
    <property type="match status" value="1"/>
</dbReference>
<dbReference type="GO" id="GO:0016887">
    <property type="term" value="F:ATP hydrolysis activity"/>
    <property type="evidence" value="ECO:0007669"/>
    <property type="project" value="InterPro"/>
</dbReference>
<dbReference type="InterPro" id="IPR027417">
    <property type="entry name" value="P-loop_NTPase"/>
</dbReference>
<dbReference type="GeneID" id="17350253"/>
<evidence type="ECO:0000256" key="2">
    <source>
        <dbReference type="ARBA" id="ARBA00022840"/>
    </source>
</evidence>
<feature type="non-terminal residue" evidence="5">
    <location>
        <position position="496"/>
    </location>
</feature>
<evidence type="ECO:0000259" key="4">
    <source>
        <dbReference type="SMART" id="SM00382"/>
    </source>
</evidence>
<dbReference type="OMA" id="YYYFGKK"/>
<dbReference type="InterPro" id="IPR003959">
    <property type="entry name" value="ATPase_AAA_core"/>
</dbReference>
<sequence>QAQALKELVVIPLQAPHLFASYNIMPPRGVLLYGPPGTGKTVLACATASLAGACFLVINGPEVVSEYFGESEAGLRGIFAAAAALAPTVIFIDELDALAPSRGGGPGGSRATSSGGSSARVVATLLIEMDRLGGAPAPVVVVAATNRPDSLDEALRRPGRFDREVEVGVPAPPERRDILEKQLRGMAHNLVPAQLADAAHGFVAADLAALCNEAALTALRRIVKAPEGSTGGSPRITIADFRTAETRTRPSAMRELAFEIPKVSWDDIGGLEEVKQHLKEAVELPFQNPAALERLGVIPPRGILLHGPPGCSKTLLARAVASQAKLNFISVKGPELFSKYVGESEKALAALFAKASTSSPAIIFFDEIDGMVTARDSSGDQSLGVGERMLSQLLQEMDGLQARSRTGVIVIGATNRPDCLDPALLRPGRFDRLVHVPPPDCAGRAAIFAIHTRRMPLAPDVDLDSLAQQAEGFTGAAIAGCCREAALAALEDDMDA</sequence>
<dbReference type="InterPro" id="IPR050168">
    <property type="entry name" value="AAA_ATPase_domain"/>
</dbReference>
<gene>
    <name evidence="5" type="ORF">CHLNCDRAFT_6977</name>
</gene>
<dbReference type="Pfam" id="PF00004">
    <property type="entry name" value="AAA"/>
    <property type="match status" value="2"/>
</dbReference>